<accession>A0P716</accession>
<comment type="caution">
    <text evidence="1">The sequence shown here is derived from an EMBL/GenBank/DDBJ whole genome shotgun (WGS) entry which is preliminary data.</text>
</comment>
<dbReference type="EMBL" id="AAUX01000001">
    <property type="protein sequence ID" value="EAV47326.1"/>
    <property type="molecule type" value="Genomic_DNA"/>
</dbReference>
<evidence type="ECO:0000313" key="2">
    <source>
        <dbReference type="Proteomes" id="UP000054262"/>
    </source>
</evidence>
<organism evidence="1 2">
    <name type="scientific">Methylophilales bacterium HTCC2181</name>
    <dbReference type="NCBI Taxonomy" id="383631"/>
    <lineage>
        <taxon>Bacteria</taxon>
        <taxon>Pseudomonadati</taxon>
        <taxon>Pseudomonadota</taxon>
        <taxon>Betaproteobacteria</taxon>
        <taxon>Nitrosomonadales</taxon>
        <taxon>OM43 clade</taxon>
    </lineage>
</organism>
<evidence type="ECO:0000313" key="1">
    <source>
        <dbReference type="EMBL" id="EAV47326.1"/>
    </source>
</evidence>
<proteinExistence type="predicted"/>
<sequence>MLSIRQDYAVLLAQAFKKKYSLEPTPENFIAKYTTSSNDLVSYETVRKWLRGINTPNFVRMCAIAIWLEMDVNKFLDEHRDFM</sequence>
<dbReference type="Proteomes" id="UP000054262">
    <property type="component" value="Unassembled WGS sequence"/>
</dbReference>
<keyword evidence="2" id="KW-1185">Reference proteome</keyword>
<dbReference type="OrthoDB" id="7727719at2"/>
<protein>
    <recommendedName>
        <fullName evidence="3">DNA-binding protein</fullName>
    </recommendedName>
</protein>
<reference evidence="1 2" key="1">
    <citation type="submission" date="2006-11" db="EMBL/GenBank/DDBJ databases">
        <authorList>
            <person name="Giovannoni S."/>
            <person name="Vergin K."/>
            <person name="Ferriera S."/>
            <person name="Johnson J."/>
            <person name="Kravitz S."/>
            <person name="Beeson K."/>
            <person name="Sutton G."/>
            <person name="Rogers Y.-H."/>
            <person name="Friedman R."/>
            <person name="Frazier M."/>
            <person name="Venter J.C."/>
        </authorList>
    </citation>
    <scope>NUCLEOTIDE SEQUENCE [LARGE SCALE GENOMIC DNA]</scope>
    <source>
        <strain evidence="1 2">HTCC2181</strain>
    </source>
</reference>
<gene>
    <name evidence="1" type="ORF">MB2181_04595</name>
</gene>
<evidence type="ECO:0008006" key="3">
    <source>
        <dbReference type="Google" id="ProtNLM"/>
    </source>
</evidence>
<dbReference type="AlphaFoldDB" id="A0P716"/>
<name>A0P716_9PROT</name>